<dbReference type="Gene3D" id="3.40.50.300">
    <property type="entry name" value="P-loop containing nucleotide triphosphate hydrolases"/>
    <property type="match status" value="1"/>
</dbReference>
<dbReference type="PANTHER" id="PTHR42788:SF20">
    <property type="entry name" value="ABC TRANSPORTER ATP-BINDING PROTEIN"/>
    <property type="match status" value="1"/>
</dbReference>
<dbReference type="InterPro" id="IPR003593">
    <property type="entry name" value="AAA+_ATPase"/>
</dbReference>
<dbReference type="InterPro" id="IPR027417">
    <property type="entry name" value="P-loop_NTPase"/>
</dbReference>
<accession>A0ABV5SX04</accession>
<feature type="domain" description="ABC transporter" evidence="4">
    <location>
        <begin position="19"/>
        <end position="252"/>
    </location>
</feature>
<keyword evidence="6" id="KW-1185">Reference proteome</keyword>
<dbReference type="GO" id="GO:0005524">
    <property type="term" value="F:ATP binding"/>
    <property type="evidence" value="ECO:0007669"/>
    <property type="project" value="UniProtKB-KW"/>
</dbReference>
<dbReference type="PROSITE" id="PS00211">
    <property type="entry name" value="ABC_TRANSPORTER_1"/>
    <property type="match status" value="1"/>
</dbReference>
<evidence type="ECO:0000259" key="4">
    <source>
        <dbReference type="PROSITE" id="PS50893"/>
    </source>
</evidence>
<evidence type="ECO:0000313" key="6">
    <source>
        <dbReference type="Proteomes" id="UP001589611"/>
    </source>
</evidence>
<dbReference type="PANTHER" id="PTHR42788">
    <property type="entry name" value="TAURINE IMPORT ATP-BINDING PROTEIN-RELATED"/>
    <property type="match status" value="1"/>
</dbReference>
<reference evidence="5 6" key="1">
    <citation type="submission" date="2024-09" db="EMBL/GenBank/DDBJ databases">
        <authorList>
            <person name="Sun Q."/>
            <person name="Mori K."/>
        </authorList>
    </citation>
    <scope>NUCLEOTIDE SEQUENCE [LARGE SCALE GENOMIC DNA]</scope>
    <source>
        <strain evidence="5 6">JCM 1342</strain>
    </source>
</reference>
<dbReference type="InterPro" id="IPR050166">
    <property type="entry name" value="ABC_transporter_ATP-bind"/>
</dbReference>
<dbReference type="InterPro" id="IPR003439">
    <property type="entry name" value="ABC_transporter-like_ATP-bd"/>
</dbReference>
<dbReference type="Proteomes" id="UP001589611">
    <property type="component" value="Unassembled WGS sequence"/>
</dbReference>
<dbReference type="RefSeq" id="WP_344711685.1">
    <property type="nucleotide sequence ID" value="NZ_BAAAWH010000001.1"/>
</dbReference>
<name>A0ABV5SX04_9MICO</name>
<comment type="caution">
    <text evidence="5">The sequence shown here is derived from an EMBL/GenBank/DDBJ whole genome shotgun (WGS) entry which is preliminary data.</text>
</comment>
<evidence type="ECO:0000256" key="2">
    <source>
        <dbReference type="ARBA" id="ARBA00022741"/>
    </source>
</evidence>
<proteinExistence type="predicted"/>
<gene>
    <name evidence="5" type="ORF">ACFFPJ_03670</name>
</gene>
<dbReference type="SMART" id="SM00382">
    <property type="entry name" value="AAA"/>
    <property type="match status" value="1"/>
</dbReference>
<dbReference type="PROSITE" id="PS50893">
    <property type="entry name" value="ABC_TRANSPORTER_2"/>
    <property type="match status" value="1"/>
</dbReference>
<keyword evidence="3 5" id="KW-0067">ATP-binding</keyword>
<evidence type="ECO:0000256" key="1">
    <source>
        <dbReference type="ARBA" id="ARBA00022448"/>
    </source>
</evidence>
<organism evidence="5 6">
    <name type="scientific">Microbacterium terregens</name>
    <dbReference type="NCBI Taxonomy" id="69363"/>
    <lineage>
        <taxon>Bacteria</taxon>
        <taxon>Bacillati</taxon>
        <taxon>Actinomycetota</taxon>
        <taxon>Actinomycetes</taxon>
        <taxon>Micrococcales</taxon>
        <taxon>Microbacteriaceae</taxon>
        <taxon>Microbacterium</taxon>
    </lineage>
</organism>
<keyword evidence="1" id="KW-0813">Transport</keyword>
<sequence length="280" mass="30027">MAVGHAQHDSTEATGTHSVVVRDVAKTFPTKTGDVSALQGIDLTVADGEFVALIGPSGCGKSTLLRLIADLDPPTAGTIEVFGKPADRARRDQDYGIAFQQAGLLPWRTVAANISLPLELHGVGAAERKTRVAELAELVGLTDFADRHPDQLSGGMQQRVAIARSLAERPRLLLMDEPFGALDEMTREHMQTELSRIAAETGAAVVFVTHSIPEAVFLSDRVVVMSPRPGRITHIIETGFGKDAARDESLRESPAFFSRVTAVREALHGTPVPTGGRELR</sequence>
<dbReference type="InterPro" id="IPR017871">
    <property type="entry name" value="ABC_transporter-like_CS"/>
</dbReference>
<evidence type="ECO:0000313" key="5">
    <source>
        <dbReference type="EMBL" id="MFB9644893.1"/>
    </source>
</evidence>
<protein>
    <submittedName>
        <fullName evidence="5">ABC transporter ATP-binding protein</fullName>
    </submittedName>
</protein>
<dbReference type="EMBL" id="JBHMBE010000001">
    <property type="protein sequence ID" value="MFB9644893.1"/>
    <property type="molecule type" value="Genomic_DNA"/>
</dbReference>
<evidence type="ECO:0000256" key="3">
    <source>
        <dbReference type="ARBA" id="ARBA00022840"/>
    </source>
</evidence>
<keyword evidence="2" id="KW-0547">Nucleotide-binding</keyword>
<dbReference type="Pfam" id="PF00005">
    <property type="entry name" value="ABC_tran"/>
    <property type="match status" value="1"/>
</dbReference>
<dbReference type="CDD" id="cd03293">
    <property type="entry name" value="ABC_NrtD_SsuB_transporters"/>
    <property type="match status" value="1"/>
</dbReference>
<dbReference type="SUPFAM" id="SSF52540">
    <property type="entry name" value="P-loop containing nucleoside triphosphate hydrolases"/>
    <property type="match status" value="1"/>
</dbReference>